<dbReference type="AlphaFoldDB" id="A0A7S3DFR2"/>
<dbReference type="SMART" id="SM00320">
    <property type="entry name" value="WD40"/>
    <property type="match status" value="5"/>
</dbReference>
<gene>
    <name evidence="1" type="ORF">PBIL07802_LOCUS18533</name>
</gene>
<sequence length="512" mass="56325">MSGAQNNILVENKVDRHPQVHSNGLTDISFSSCSRFCVTVSFEQFFVIWAAQSDGKWRWEKIEARKEVKSNVNTCAFHPYLCEGRLFALGTARGGVHFWTVHIRGGSSPGDDEVVLEIDAEKQKTVFNGKSNSYPRTIVFTPCGTRMVVGLYDGSLIIFRIDVQYGVAGDGDGGSWEVSQIAKLDEAVTKTKGLHRVSISSSMWVASVCGWASNVDIWKENGQGKEVVVSLGLEQPARRVALASSSLSYPFRLQPACSYHLGEEGLGGNPSPSCGWQDWIAVGGQEGSLKVWQFDPHLDRPTFVQVQCNNEKCGGDVCGLSFAFAQNGMRVILASADIGGSICVWMCDRSANADSTSVTPFTLVQHIETGMQLTNCSFSRCGRTFAVTQIFGDKDTNGSDCSDGVYFWPCIDLLPAPALSQSVWGPVSPREMANMQKAVAEHVVKMKEEMAEVEKRMEDQHDDQQSLIFLQKLAAEKSKVALPHILRMSDQLQFDLLHLSSDELHAFFSQHG</sequence>
<dbReference type="InterPro" id="IPR001680">
    <property type="entry name" value="WD40_rpt"/>
</dbReference>
<dbReference type="EMBL" id="HBIB01028445">
    <property type="protein sequence ID" value="CAE0256278.1"/>
    <property type="molecule type" value="Transcribed_RNA"/>
</dbReference>
<evidence type="ECO:0000313" key="1">
    <source>
        <dbReference type="EMBL" id="CAE0256278.1"/>
    </source>
</evidence>
<dbReference type="InterPro" id="IPR015943">
    <property type="entry name" value="WD40/YVTN_repeat-like_dom_sf"/>
</dbReference>
<dbReference type="Gene3D" id="2.130.10.10">
    <property type="entry name" value="YVTN repeat-like/Quinoprotein amine dehydrogenase"/>
    <property type="match status" value="2"/>
</dbReference>
<accession>A0A7S3DFR2</accession>
<name>A0A7S3DFR2_9EUKA</name>
<dbReference type="SUPFAM" id="SSF50978">
    <property type="entry name" value="WD40 repeat-like"/>
    <property type="match status" value="1"/>
</dbReference>
<reference evidence="1" key="1">
    <citation type="submission" date="2021-01" db="EMBL/GenBank/DDBJ databases">
        <authorList>
            <person name="Corre E."/>
            <person name="Pelletier E."/>
            <person name="Niang G."/>
            <person name="Scheremetjew M."/>
            <person name="Finn R."/>
            <person name="Kale V."/>
            <person name="Holt S."/>
            <person name="Cochrane G."/>
            <person name="Meng A."/>
            <person name="Brown T."/>
            <person name="Cohen L."/>
        </authorList>
    </citation>
    <scope>NUCLEOTIDE SEQUENCE</scope>
    <source>
        <strain evidence="1">NIES-2562</strain>
    </source>
</reference>
<proteinExistence type="predicted"/>
<dbReference type="InterPro" id="IPR036322">
    <property type="entry name" value="WD40_repeat_dom_sf"/>
</dbReference>
<protein>
    <submittedName>
        <fullName evidence="1">Uncharacterized protein</fullName>
    </submittedName>
</protein>
<organism evidence="1">
    <name type="scientific">Palpitomonas bilix</name>
    <dbReference type="NCBI Taxonomy" id="652834"/>
    <lineage>
        <taxon>Eukaryota</taxon>
        <taxon>Eukaryota incertae sedis</taxon>
    </lineage>
</organism>